<gene>
    <name evidence="10" type="ORF">AZF00_14280</name>
</gene>
<feature type="transmembrane region" description="Helical" evidence="7">
    <location>
        <begin position="289"/>
        <end position="310"/>
    </location>
</feature>
<dbReference type="PANTHER" id="PTHR43394">
    <property type="entry name" value="ATP-DEPENDENT PERMEASE MDL1, MITOCHONDRIAL"/>
    <property type="match status" value="1"/>
</dbReference>
<dbReference type="GO" id="GO:0015421">
    <property type="term" value="F:ABC-type oligopeptide transporter activity"/>
    <property type="evidence" value="ECO:0007669"/>
    <property type="project" value="TreeGrafter"/>
</dbReference>
<keyword evidence="3" id="KW-0547">Nucleotide-binding</keyword>
<keyword evidence="4 10" id="KW-0067">ATP-binding</keyword>
<dbReference type="AlphaFoldDB" id="A0A127MAV6"/>
<dbReference type="Pfam" id="PF00664">
    <property type="entry name" value="ABC_membrane"/>
    <property type="match status" value="1"/>
</dbReference>
<dbReference type="GO" id="GO:0005524">
    <property type="term" value="F:ATP binding"/>
    <property type="evidence" value="ECO:0007669"/>
    <property type="project" value="UniProtKB-KW"/>
</dbReference>
<proteinExistence type="predicted"/>
<feature type="transmembrane region" description="Helical" evidence="7">
    <location>
        <begin position="254"/>
        <end position="277"/>
    </location>
</feature>
<dbReference type="PANTHER" id="PTHR43394:SF1">
    <property type="entry name" value="ATP-BINDING CASSETTE SUB-FAMILY B MEMBER 10, MITOCHONDRIAL"/>
    <property type="match status" value="1"/>
</dbReference>
<evidence type="ECO:0000256" key="3">
    <source>
        <dbReference type="ARBA" id="ARBA00022741"/>
    </source>
</evidence>
<dbReference type="Gene3D" id="3.40.50.300">
    <property type="entry name" value="P-loop containing nucleotide triphosphate hydrolases"/>
    <property type="match status" value="1"/>
</dbReference>
<evidence type="ECO:0000256" key="1">
    <source>
        <dbReference type="ARBA" id="ARBA00004651"/>
    </source>
</evidence>
<dbReference type="CDD" id="cd03249">
    <property type="entry name" value="ABC_MTABC3_MDL1_MDL2"/>
    <property type="match status" value="1"/>
</dbReference>
<feature type="transmembrane region" description="Helical" evidence="7">
    <location>
        <begin position="150"/>
        <end position="168"/>
    </location>
</feature>
<dbReference type="SMART" id="SM00382">
    <property type="entry name" value="AAA"/>
    <property type="match status" value="1"/>
</dbReference>
<dbReference type="Proteomes" id="UP000074119">
    <property type="component" value="Chromosome"/>
</dbReference>
<keyword evidence="2 7" id="KW-0812">Transmembrane</keyword>
<dbReference type="InterPro" id="IPR027417">
    <property type="entry name" value="P-loop_NTPase"/>
</dbReference>
<dbReference type="InterPro" id="IPR039421">
    <property type="entry name" value="Type_1_exporter"/>
</dbReference>
<name>A0A127MAV6_9GAMM</name>
<dbReference type="GO" id="GO:0090374">
    <property type="term" value="P:oligopeptide export from mitochondrion"/>
    <property type="evidence" value="ECO:0007669"/>
    <property type="project" value="TreeGrafter"/>
</dbReference>
<evidence type="ECO:0000256" key="2">
    <source>
        <dbReference type="ARBA" id="ARBA00022692"/>
    </source>
</evidence>
<comment type="subcellular location">
    <subcellularLocation>
        <location evidence="1">Cell membrane</location>
        <topology evidence="1">Multi-pass membrane protein</topology>
    </subcellularLocation>
</comment>
<keyword evidence="6 7" id="KW-0472">Membrane</keyword>
<dbReference type="RefSeq" id="WP_008251486.1">
    <property type="nucleotide sequence ID" value="NZ_CP014544.1"/>
</dbReference>
<accession>A0A127MAV6</accession>
<dbReference type="GO" id="GO:0016887">
    <property type="term" value="F:ATP hydrolysis activity"/>
    <property type="evidence" value="ECO:0007669"/>
    <property type="project" value="InterPro"/>
</dbReference>
<evidence type="ECO:0000259" key="8">
    <source>
        <dbReference type="PROSITE" id="PS50893"/>
    </source>
</evidence>
<dbReference type="KEGG" id="zal:AZF00_14280"/>
<dbReference type="SUPFAM" id="SSF90123">
    <property type="entry name" value="ABC transporter transmembrane region"/>
    <property type="match status" value="1"/>
</dbReference>
<feature type="domain" description="ABC transmembrane type-1" evidence="9">
    <location>
        <begin position="32"/>
        <end position="315"/>
    </location>
</feature>
<dbReference type="PROSITE" id="PS50893">
    <property type="entry name" value="ABC_TRANSPORTER_2"/>
    <property type="match status" value="1"/>
</dbReference>
<dbReference type="InterPro" id="IPR011918">
    <property type="entry name" value="ABC_MsbA_ATP-bd"/>
</dbReference>
<feature type="transmembrane region" description="Helical" evidence="7">
    <location>
        <begin position="174"/>
        <end position="191"/>
    </location>
</feature>
<dbReference type="PROSITE" id="PS00211">
    <property type="entry name" value="ABC_TRANSPORTER_1"/>
    <property type="match status" value="1"/>
</dbReference>
<evidence type="ECO:0000256" key="5">
    <source>
        <dbReference type="ARBA" id="ARBA00022989"/>
    </source>
</evidence>
<dbReference type="SUPFAM" id="SSF52540">
    <property type="entry name" value="P-loop containing nucleoside triphosphate hydrolases"/>
    <property type="match status" value="1"/>
</dbReference>
<evidence type="ECO:0000313" key="11">
    <source>
        <dbReference type="Proteomes" id="UP000074119"/>
    </source>
</evidence>
<sequence>MSDSGPERAKSTNVGVLKAMMQFLRPYYWQMIGASIALVCTAAITLSIGQGLRMLVDQGFSSNATEAALNQALLLFTAMILLLAVGTFTRFYLVSWIGERVSADLRKAVFAHVVHLHPGYFETNLSGEIQSRITTDTTLLQTVIGSSVSIALRNLLMFIGGVILLFITNPKLTALVMLSVPLVVVPIIVFGRRVRSLSRTSQDKIAGVGTFVGESVKNIKMVQAFNHQELDRNAFDGHVESAFRVAISRINQRAWLTTIVITLVLGAVTAMLWVGGLDVLAGKISGGELTAFIFYAVMVAASVGAISEVYGDLQRAAGATERLLELLAAENLVPSSTAPVPLPAKPKGHLEFDQVCFSYPSRPEQQAIDKLCLDIKPGSSLALVGSSGAGKSTLVDLILRFYDVQGGAIRFDGIDIRDLSLDDLRSQIAIVPQQPVLFTGSVADNIRYGKPGATMAEIEAAARKAYAHEFIERLSDGYDSFVGEGGIRLSGGQRQRVAIARAILADPTLLLLDEATSALDAESEYQVQQALELLMKGRTTIVIAHRLATVVDVDIIAVLDHGKLVDAGNHAELLQSSPLYSRWASLQFDEGSSSAEQMVTM</sequence>
<organism evidence="10 11">
    <name type="scientific">Zhongshania aliphaticivorans</name>
    <dbReference type="NCBI Taxonomy" id="1470434"/>
    <lineage>
        <taxon>Bacteria</taxon>
        <taxon>Pseudomonadati</taxon>
        <taxon>Pseudomonadota</taxon>
        <taxon>Gammaproteobacteria</taxon>
        <taxon>Cellvibrionales</taxon>
        <taxon>Spongiibacteraceae</taxon>
        <taxon>Zhongshania</taxon>
    </lineage>
</organism>
<dbReference type="CDD" id="cd18575">
    <property type="entry name" value="ABC_6TM_bac_exporter_ABCB8_10_like"/>
    <property type="match status" value="1"/>
</dbReference>
<dbReference type="InterPro" id="IPR017871">
    <property type="entry name" value="ABC_transporter-like_CS"/>
</dbReference>
<dbReference type="InterPro" id="IPR003593">
    <property type="entry name" value="AAA+_ATPase"/>
</dbReference>
<dbReference type="FunFam" id="3.40.50.300:FF:000218">
    <property type="entry name" value="Multidrug ABC transporter ATP-binding protein"/>
    <property type="match status" value="1"/>
</dbReference>
<keyword evidence="5 7" id="KW-1133">Transmembrane helix</keyword>
<evidence type="ECO:0000256" key="7">
    <source>
        <dbReference type="SAM" id="Phobius"/>
    </source>
</evidence>
<evidence type="ECO:0000313" key="10">
    <source>
        <dbReference type="EMBL" id="AMO70381.1"/>
    </source>
</evidence>
<dbReference type="InterPro" id="IPR036640">
    <property type="entry name" value="ABC1_TM_sf"/>
</dbReference>
<dbReference type="GO" id="GO:0005886">
    <property type="term" value="C:plasma membrane"/>
    <property type="evidence" value="ECO:0007669"/>
    <property type="project" value="UniProtKB-SubCell"/>
</dbReference>
<dbReference type="PROSITE" id="PS50929">
    <property type="entry name" value="ABC_TM1F"/>
    <property type="match status" value="1"/>
</dbReference>
<dbReference type="Gene3D" id="1.20.1560.10">
    <property type="entry name" value="ABC transporter type 1, transmembrane domain"/>
    <property type="match status" value="1"/>
</dbReference>
<dbReference type="NCBIfam" id="TIGR02204">
    <property type="entry name" value="MsbA_rel"/>
    <property type="match status" value="1"/>
</dbReference>
<feature type="transmembrane region" description="Helical" evidence="7">
    <location>
        <begin position="27"/>
        <end position="52"/>
    </location>
</feature>
<evidence type="ECO:0000256" key="6">
    <source>
        <dbReference type="ARBA" id="ARBA00023136"/>
    </source>
</evidence>
<evidence type="ECO:0000259" key="9">
    <source>
        <dbReference type="PROSITE" id="PS50929"/>
    </source>
</evidence>
<protein>
    <submittedName>
        <fullName evidence="10">ABC transporter ATP-binding protein</fullName>
    </submittedName>
</protein>
<evidence type="ECO:0000256" key="4">
    <source>
        <dbReference type="ARBA" id="ARBA00022840"/>
    </source>
</evidence>
<dbReference type="Pfam" id="PF00005">
    <property type="entry name" value="ABC_tran"/>
    <property type="match status" value="1"/>
</dbReference>
<dbReference type="STRING" id="1470434.AZF00_14280"/>
<dbReference type="EMBL" id="CP014544">
    <property type="protein sequence ID" value="AMO70381.1"/>
    <property type="molecule type" value="Genomic_DNA"/>
</dbReference>
<feature type="transmembrane region" description="Helical" evidence="7">
    <location>
        <begin position="72"/>
        <end position="93"/>
    </location>
</feature>
<reference evidence="10 11" key="1">
    <citation type="submission" date="2015-12" db="EMBL/GenBank/DDBJ databases">
        <authorList>
            <person name="Shamseldin A."/>
            <person name="Moawad H."/>
            <person name="Abd El-Rahim W.M."/>
            <person name="Sadowsky M.J."/>
        </authorList>
    </citation>
    <scope>NUCLEOTIDE SEQUENCE [LARGE SCALE GENOMIC DNA]</scope>
    <source>
        <strain evidence="10 11">SM2</strain>
    </source>
</reference>
<dbReference type="InterPro" id="IPR011527">
    <property type="entry name" value="ABC1_TM_dom"/>
</dbReference>
<feature type="domain" description="ABC transporter" evidence="8">
    <location>
        <begin position="350"/>
        <end position="586"/>
    </location>
</feature>
<dbReference type="InterPro" id="IPR003439">
    <property type="entry name" value="ABC_transporter-like_ATP-bd"/>
</dbReference>